<keyword evidence="3" id="KW-1185">Reference proteome</keyword>
<dbReference type="RefSeq" id="WP_251593647.1">
    <property type="nucleotide sequence ID" value="NZ_JAMLJI010000003.1"/>
</dbReference>
<feature type="transmembrane region" description="Helical" evidence="1">
    <location>
        <begin position="79"/>
        <end position="98"/>
    </location>
</feature>
<dbReference type="Proteomes" id="UP001269375">
    <property type="component" value="Unassembled WGS sequence"/>
</dbReference>
<accession>A0ABU1GXX1</accession>
<comment type="caution">
    <text evidence="2">The sequence shown here is derived from an EMBL/GenBank/DDBJ whole genome shotgun (WGS) entry which is preliminary data.</text>
</comment>
<feature type="transmembrane region" description="Helical" evidence="1">
    <location>
        <begin position="44"/>
        <end position="73"/>
    </location>
</feature>
<dbReference type="EMBL" id="JARWAO010000007">
    <property type="protein sequence ID" value="MDR5896885.1"/>
    <property type="molecule type" value="Genomic_DNA"/>
</dbReference>
<dbReference type="Pfam" id="PF07332">
    <property type="entry name" value="Phage_holin_3_6"/>
    <property type="match status" value="1"/>
</dbReference>
<reference evidence="2 3" key="1">
    <citation type="submission" date="2023-04" db="EMBL/GenBank/DDBJ databases">
        <title>A long-awaited taxogenomic arrangement of the family Halomonadaceae.</title>
        <authorList>
            <person name="De La Haba R."/>
            <person name="Chuvochina M."/>
            <person name="Wittouck S."/>
            <person name="Arahal D.R."/>
            <person name="Sanchez-Porro C."/>
            <person name="Hugenholtz P."/>
            <person name="Ventosa A."/>
        </authorList>
    </citation>
    <scope>NUCLEOTIDE SEQUENCE [LARGE SCALE GENOMIC DNA]</scope>
    <source>
        <strain evidence="2 3">DSM 22428</strain>
    </source>
</reference>
<proteinExistence type="predicted"/>
<dbReference type="InterPro" id="IPR009937">
    <property type="entry name" value="Phage_holin_3_6"/>
</dbReference>
<keyword evidence="1" id="KW-0472">Membrane</keyword>
<keyword evidence="1" id="KW-0812">Transmembrane</keyword>
<name>A0ABU1GXX1_9GAMM</name>
<evidence type="ECO:0000313" key="3">
    <source>
        <dbReference type="Proteomes" id="UP001269375"/>
    </source>
</evidence>
<evidence type="ECO:0000313" key="2">
    <source>
        <dbReference type="EMBL" id="MDR5896885.1"/>
    </source>
</evidence>
<evidence type="ECO:0000256" key="1">
    <source>
        <dbReference type="SAM" id="Phobius"/>
    </source>
</evidence>
<keyword evidence="1" id="KW-1133">Transmembrane helix</keyword>
<sequence length="131" mass="14603">MAEQNGPLERLYGSARNALSSLIGAGETRLRLLVIELEEERARLVVMLLLSGIAMLLIAFGIGMLMLLIIVAFWESHRLMAIGVSSGVLIVLGLLFAWRVKAIAKRPSFLKSTLQNLGEDRYHLEQRRETS</sequence>
<protein>
    <submittedName>
        <fullName evidence="2">Phage holin family protein</fullName>
    </submittedName>
</protein>
<gene>
    <name evidence="2" type="ORF">QC825_12450</name>
</gene>
<organism evidence="2 3">
    <name type="scientific">Larsenimonas suaedae</name>
    <dbReference type="NCBI Taxonomy" id="1851019"/>
    <lineage>
        <taxon>Bacteria</taxon>
        <taxon>Pseudomonadati</taxon>
        <taxon>Pseudomonadota</taxon>
        <taxon>Gammaproteobacteria</taxon>
        <taxon>Oceanospirillales</taxon>
        <taxon>Halomonadaceae</taxon>
        <taxon>Larsenimonas</taxon>
    </lineage>
</organism>